<dbReference type="AlphaFoldDB" id="A0A0F9PSA4"/>
<proteinExistence type="predicted"/>
<organism evidence="1">
    <name type="scientific">marine sediment metagenome</name>
    <dbReference type="NCBI Taxonomy" id="412755"/>
    <lineage>
        <taxon>unclassified sequences</taxon>
        <taxon>metagenomes</taxon>
        <taxon>ecological metagenomes</taxon>
    </lineage>
</organism>
<name>A0A0F9PSA4_9ZZZZ</name>
<dbReference type="EMBL" id="LAZR01002096">
    <property type="protein sequence ID" value="KKN34590.1"/>
    <property type="molecule type" value="Genomic_DNA"/>
</dbReference>
<reference evidence="1" key="1">
    <citation type="journal article" date="2015" name="Nature">
        <title>Complex archaea that bridge the gap between prokaryotes and eukaryotes.</title>
        <authorList>
            <person name="Spang A."/>
            <person name="Saw J.H."/>
            <person name="Jorgensen S.L."/>
            <person name="Zaremba-Niedzwiedzka K."/>
            <person name="Martijn J."/>
            <person name="Lind A.E."/>
            <person name="van Eijk R."/>
            <person name="Schleper C."/>
            <person name="Guy L."/>
            <person name="Ettema T.J."/>
        </authorList>
    </citation>
    <scope>NUCLEOTIDE SEQUENCE</scope>
</reference>
<comment type="caution">
    <text evidence="1">The sequence shown here is derived from an EMBL/GenBank/DDBJ whole genome shotgun (WGS) entry which is preliminary data.</text>
</comment>
<accession>A0A0F9PSA4</accession>
<sequence length="58" mass="6820">MVFSRTWIKERTISTLGICFSAWALPLNIAYKAEHLRIDILCFFFSTTFYSEAEKHSQ</sequence>
<protein>
    <submittedName>
        <fullName evidence="1">Uncharacterized protein</fullName>
    </submittedName>
</protein>
<evidence type="ECO:0000313" key="1">
    <source>
        <dbReference type="EMBL" id="KKN34590.1"/>
    </source>
</evidence>
<gene>
    <name evidence="1" type="ORF">LCGC14_0792300</name>
</gene>